<evidence type="ECO:0000256" key="4">
    <source>
        <dbReference type="ARBA" id="ARBA00022481"/>
    </source>
</evidence>
<dbReference type="RefSeq" id="WP_200613844.1">
    <property type="nucleotide sequence ID" value="NZ_CP071518.1"/>
</dbReference>
<dbReference type="Gene3D" id="3.55.40.10">
    <property type="entry name" value="minor pseudopilin epsh domain"/>
    <property type="match status" value="1"/>
</dbReference>
<dbReference type="SUPFAM" id="SSF54523">
    <property type="entry name" value="Pili subunits"/>
    <property type="match status" value="1"/>
</dbReference>
<dbReference type="Pfam" id="PF07963">
    <property type="entry name" value="N_methyl"/>
    <property type="match status" value="1"/>
</dbReference>
<dbReference type="GO" id="GO:0005886">
    <property type="term" value="C:plasma membrane"/>
    <property type="evidence" value="ECO:0007669"/>
    <property type="project" value="UniProtKB-SubCell"/>
</dbReference>
<dbReference type="Pfam" id="PF12019">
    <property type="entry name" value="GspH"/>
    <property type="match status" value="1"/>
</dbReference>
<reference evidence="12 13" key="1">
    <citation type="submission" date="2021-03" db="EMBL/GenBank/DDBJ databases">
        <title>Lysobacter sp. nov. isolated from soil of gangwondo yeongwol, south Korea.</title>
        <authorList>
            <person name="Kim K.R."/>
            <person name="Kim K.H."/>
            <person name="Jeon C.O."/>
        </authorList>
    </citation>
    <scope>NUCLEOTIDE SEQUENCE [LARGE SCALE GENOMIC DNA]</scope>
    <source>
        <strain evidence="12 13">R19</strain>
    </source>
</reference>
<dbReference type="EMBL" id="CP071518">
    <property type="protein sequence ID" value="QSX78301.1"/>
    <property type="molecule type" value="Genomic_DNA"/>
</dbReference>
<accession>A0A974Y504</accession>
<evidence type="ECO:0000256" key="2">
    <source>
        <dbReference type="ARBA" id="ARBA00021549"/>
    </source>
</evidence>
<organism evidence="12 13">
    <name type="scientific">Agrilutibacter solisilvae</name>
    <dbReference type="NCBI Taxonomy" id="2763317"/>
    <lineage>
        <taxon>Bacteria</taxon>
        <taxon>Pseudomonadati</taxon>
        <taxon>Pseudomonadota</taxon>
        <taxon>Gammaproteobacteria</taxon>
        <taxon>Lysobacterales</taxon>
        <taxon>Lysobacteraceae</taxon>
        <taxon>Agrilutibacter</taxon>
    </lineage>
</organism>
<comment type="similarity">
    <text evidence="9">Belongs to the GSP H family.</text>
</comment>
<gene>
    <name evidence="12" type="ORF">I8J32_016855</name>
</gene>
<dbReference type="InterPro" id="IPR045584">
    <property type="entry name" value="Pilin-like"/>
</dbReference>
<feature type="domain" description="General secretion pathway GspH" evidence="11">
    <location>
        <begin position="46"/>
        <end position="160"/>
    </location>
</feature>
<comment type="subcellular location">
    <subcellularLocation>
        <location evidence="1">Cell inner membrane</location>
        <topology evidence="1">Single-pass membrane protein</topology>
    </subcellularLocation>
</comment>
<keyword evidence="8" id="KW-0472">Membrane</keyword>
<evidence type="ECO:0000313" key="13">
    <source>
        <dbReference type="Proteomes" id="UP000639274"/>
    </source>
</evidence>
<evidence type="ECO:0000256" key="6">
    <source>
        <dbReference type="ARBA" id="ARBA00022692"/>
    </source>
</evidence>
<evidence type="ECO:0000256" key="3">
    <source>
        <dbReference type="ARBA" id="ARBA00022475"/>
    </source>
</evidence>
<evidence type="ECO:0000256" key="7">
    <source>
        <dbReference type="ARBA" id="ARBA00022989"/>
    </source>
</evidence>
<evidence type="ECO:0000256" key="9">
    <source>
        <dbReference type="ARBA" id="ARBA00025772"/>
    </source>
</evidence>
<evidence type="ECO:0000259" key="11">
    <source>
        <dbReference type="Pfam" id="PF12019"/>
    </source>
</evidence>
<dbReference type="AlphaFoldDB" id="A0A974Y504"/>
<keyword evidence="5" id="KW-0997">Cell inner membrane</keyword>
<dbReference type="InterPro" id="IPR012902">
    <property type="entry name" value="N_methyl_site"/>
</dbReference>
<dbReference type="NCBIfam" id="TIGR02532">
    <property type="entry name" value="IV_pilin_GFxxxE"/>
    <property type="match status" value="1"/>
</dbReference>
<dbReference type="GO" id="GO:0015628">
    <property type="term" value="P:protein secretion by the type II secretion system"/>
    <property type="evidence" value="ECO:0007669"/>
    <property type="project" value="InterPro"/>
</dbReference>
<dbReference type="Proteomes" id="UP000639274">
    <property type="component" value="Chromosome"/>
</dbReference>
<dbReference type="GO" id="GO:0015627">
    <property type="term" value="C:type II protein secretion system complex"/>
    <property type="evidence" value="ECO:0007669"/>
    <property type="project" value="InterPro"/>
</dbReference>
<keyword evidence="3" id="KW-1003">Cell membrane</keyword>
<keyword evidence="4" id="KW-0488">Methylation</keyword>
<evidence type="ECO:0000313" key="12">
    <source>
        <dbReference type="EMBL" id="QSX78301.1"/>
    </source>
</evidence>
<evidence type="ECO:0000256" key="1">
    <source>
        <dbReference type="ARBA" id="ARBA00004377"/>
    </source>
</evidence>
<name>A0A974Y504_9GAMM</name>
<evidence type="ECO:0000256" key="10">
    <source>
        <dbReference type="ARBA" id="ARBA00030775"/>
    </source>
</evidence>
<protein>
    <recommendedName>
        <fullName evidence="2">Type II secretion system protein H</fullName>
    </recommendedName>
    <alternativeName>
        <fullName evidence="10">General secretion pathway protein H</fullName>
    </alternativeName>
</protein>
<keyword evidence="7" id="KW-1133">Transmembrane helix</keyword>
<evidence type="ECO:0000256" key="8">
    <source>
        <dbReference type="ARBA" id="ARBA00023136"/>
    </source>
</evidence>
<sequence length="180" mass="18726">MRLSRGFTLFELIAAMAVAAILLGIALPAFSHARAAASAGSVRADLAATLIDAVRHASVTGTEVIVCPSGGSLQCSGQTLWDAGWMAYADLDGDRSRDPGETLVDQVHAIDQRVHLRSTRGRTKLVFQPNGSNAGSNVTFTLCDARGTDYAVTLVMSNAGVMRTGTPTAQAAQDCMSGEG</sequence>
<keyword evidence="13" id="KW-1185">Reference proteome</keyword>
<dbReference type="KEGG" id="lsf:I8J32_016855"/>
<dbReference type="InterPro" id="IPR022346">
    <property type="entry name" value="T2SS_GspH"/>
</dbReference>
<proteinExistence type="inferred from homology"/>
<evidence type="ECO:0000256" key="5">
    <source>
        <dbReference type="ARBA" id="ARBA00022519"/>
    </source>
</evidence>
<keyword evidence="6" id="KW-0812">Transmembrane</keyword>